<dbReference type="PANTHER" id="PTHR48111:SF35">
    <property type="entry name" value="TRANSCRIPTIONAL REGULATORY PROTEIN QSEB"/>
    <property type="match status" value="1"/>
</dbReference>
<dbReference type="GO" id="GO:0000976">
    <property type="term" value="F:transcription cis-regulatory region binding"/>
    <property type="evidence" value="ECO:0007669"/>
    <property type="project" value="TreeGrafter"/>
</dbReference>
<evidence type="ECO:0000256" key="5">
    <source>
        <dbReference type="ARBA" id="ARBA00023015"/>
    </source>
</evidence>
<feature type="modified residue" description="4-aspartylphosphate" evidence="8">
    <location>
        <position position="51"/>
    </location>
</feature>
<comment type="caution">
    <text evidence="12">The sequence shown here is derived from an EMBL/GenBank/DDBJ whole genome shotgun (WGS) entry which is preliminary data.</text>
</comment>
<dbReference type="RefSeq" id="WP_110390917.1">
    <property type="nucleotide sequence ID" value="NZ_QJKI01000011.1"/>
</dbReference>
<dbReference type="SMART" id="SM00862">
    <property type="entry name" value="Trans_reg_C"/>
    <property type="match status" value="1"/>
</dbReference>
<dbReference type="InterPro" id="IPR011006">
    <property type="entry name" value="CheY-like_superfamily"/>
</dbReference>
<dbReference type="Proteomes" id="UP000247555">
    <property type="component" value="Unassembled WGS sequence"/>
</dbReference>
<evidence type="ECO:0000256" key="2">
    <source>
        <dbReference type="ARBA" id="ARBA00022490"/>
    </source>
</evidence>
<comment type="subcellular location">
    <subcellularLocation>
        <location evidence="1">Cytoplasm</location>
    </subcellularLocation>
</comment>
<keyword evidence="7" id="KW-0804">Transcription</keyword>
<dbReference type="InterPro" id="IPR036388">
    <property type="entry name" value="WH-like_DNA-bd_sf"/>
</dbReference>
<reference evidence="12 13" key="1">
    <citation type="submission" date="2018-05" db="EMBL/GenBank/DDBJ databases">
        <title>Genomic Encyclopedia of Type Strains, Phase IV (KMG-IV): sequencing the most valuable type-strain genomes for metagenomic binning, comparative biology and taxonomic classification.</title>
        <authorList>
            <person name="Goeker M."/>
        </authorList>
    </citation>
    <scope>NUCLEOTIDE SEQUENCE [LARGE SCALE GENOMIC DNA]</scope>
    <source>
        <strain evidence="12 13">DSM 29661</strain>
    </source>
</reference>
<evidence type="ECO:0000256" key="8">
    <source>
        <dbReference type="PROSITE-ProRule" id="PRU00169"/>
    </source>
</evidence>
<dbReference type="PROSITE" id="PS51755">
    <property type="entry name" value="OMPR_PHOB"/>
    <property type="match status" value="1"/>
</dbReference>
<evidence type="ECO:0000256" key="1">
    <source>
        <dbReference type="ARBA" id="ARBA00004496"/>
    </source>
</evidence>
<name>A0A318KNT2_9NEIS</name>
<evidence type="ECO:0000256" key="7">
    <source>
        <dbReference type="ARBA" id="ARBA00023163"/>
    </source>
</evidence>
<dbReference type="InterPro" id="IPR001867">
    <property type="entry name" value="OmpR/PhoB-type_DNA-bd"/>
</dbReference>
<dbReference type="FunFam" id="1.10.10.10:FF:000005">
    <property type="entry name" value="Two-component system response regulator"/>
    <property type="match status" value="1"/>
</dbReference>
<dbReference type="CDD" id="cd00383">
    <property type="entry name" value="trans_reg_C"/>
    <property type="match status" value="1"/>
</dbReference>
<keyword evidence="13" id="KW-1185">Reference proteome</keyword>
<dbReference type="OrthoDB" id="9802426at2"/>
<dbReference type="CDD" id="cd17624">
    <property type="entry name" value="REC_OmpR_PmrA-like"/>
    <property type="match status" value="1"/>
</dbReference>
<evidence type="ECO:0000256" key="9">
    <source>
        <dbReference type="PROSITE-ProRule" id="PRU01091"/>
    </source>
</evidence>
<evidence type="ECO:0000313" key="12">
    <source>
        <dbReference type="EMBL" id="PXX78388.1"/>
    </source>
</evidence>
<dbReference type="Gene3D" id="1.10.10.10">
    <property type="entry name" value="Winged helix-like DNA-binding domain superfamily/Winged helix DNA-binding domain"/>
    <property type="match status" value="1"/>
</dbReference>
<protein>
    <submittedName>
        <fullName evidence="12">Two-component system OmpR family response regulator/two-component system response regulator QseB</fullName>
    </submittedName>
</protein>
<dbReference type="AlphaFoldDB" id="A0A318KNT2"/>
<dbReference type="SMART" id="SM00448">
    <property type="entry name" value="REC"/>
    <property type="match status" value="1"/>
</dbReference>
<dbReference type="FunFam" id="3.40.50.2300:FF:000002">
    <property type="entry name" value="DNA-binding response regulator PhoP"/>
    <property type="match status" value="1"/>
</dbReference>
<evidence type="ECO:0000256" key="4">
    <source>
        <dbReference type="ARBA" id="ARBA00023012"/>
    </source>
</evidence>
<dbReference type="GO" id="GO:0006355">
    <property type="term" value="P:regulation of DNA-templated transcription"/>
    <property type="evidence" value="ECO:0007669"/>
    <property type="project" value="InterPro"/>
</dbReference>
<dbReference type="InterPro" id="IPR039420">
    <property type="entry name" value="WalR-like"/>
</dbReference>
<organism evidence="12 13">
    <name type="scientific">Rivihabitans pingtungensis</name>
    <dbReference type="NCBI Taxonomy" id="1054498"/>
    <lineage>
        <taxon>Bacteria</taxon>
        <taxon>Pseudomonadati</taxon>
        <taxon>Pseudomonadota</taxon>
        <taxon>Betaproteobacteria</taxon>
        <taxon>Neisseriales</taxon>
        <taxon>Aquaspirillaceae</taxon>
        <taxon>Rivihabitans</taxon>
    </lineage>
</organism>
<keyword evidence="5" id="KW-0805">Transcription regulation</keyword>
<dbReference type="Gene3D" id="6.10.250.690">
    <property type="match status" value="1"/>
</dbReference>
<evidence type="ECO:0000256" key="6">
    <source>
        <dbReference type="ARBA" id="ARBA00023125"/>
    </source>
</evidence>
<dbReference type="PROSITE" id="PS50110">
    <property type="entry name" value="RESPONSE_REGULATORY"/>
    <property type="match status" value="1"/>
</dbReference>
<feature type="domain" description="OmpR/PhoB-type" evidence="11">
    <location>
        <begin position="124"/>
        <end position="218"/>
    </location>
</feature>
<keyword evidence="4" id="KW-0902">Two-component regulatory system</keyword>
<dbReference type="SUPFAM" id="SSF52172">
    <property type="entry name" value="CheY-like"/>
    <property type="match status" value="1"/>
</dbReference>
<dbReference type="Pfam" id="PF00486">
    <property type="entry name" value="Trans_reg_C"/>
    <property type="match status" value="1"/>
</dbReference>
<dbReference type="Gene3D" id="3.40.50.2300">
    <property type="match status" value="1"/>
</dbReference>
<dbReference type="Pfam" id="PF00072">
    <property type="entry name" value="Response_reg"/>
    <property type="match status" value="1"/>
</dbReference>
<feature type="DNA-binding region" description="OmpR/PhoB-type" evidence="9">
    <location>
        <begin position="124"/>
        <end position="218"/>
    </location>
</feature>
<feature type="domain" description="Response regulatory" evidence="10">
    <location>
        <begin position="2"/>
        <end position="116"/>
    </location>
</feature>
<gene>
    <name evidence="12" type="ORF">DFR34_11120</name>
</gene>
<keyword evidence="3 8" id="KW-0597">Phosphoprotein</keyword>
<sequence>MRILLVEDDLLLGDGVEAGLRQTGFTVDWIKDGVSARSALEVVDYDGMVLDINLPRLSGLDLLSEIRRAGNALPVLLLTARDTVEDRILGLDAGADDYLVKPFALGELVARLRAVVRRAHGRASPTLEYAGLSLDPGAHKACYQGQDIELTGKEFQLLELFLDNRNKVLSRQQIEEKLYGWNQEVASNAVEVHIHHLRKKLGAHFIRTHRGVGYQLGA</sequence>
<dbReference type="EMBL" id="QJKI01000011">
    <property type="protein sequence ID" value="PXX78388.1"/>
    <property type="molecule type" value="Genomic_DNA"/>
</dbReference>
<dbReference type="InterPro" id="IPR001789">
    <property type="entry name" value="Sig_transdc_resp-reg_receiver"/>
</dbReference>
<dbReference type="GO" id="GO:0032993">
    <property type="term" value="C:protein-DNA complex"/>
    <property type="evidence" value="ECO:0007669"/>
    <property type="project" value="TreeGrafter"/>
</dbReference>
<keyword evidence="2" id="KW-0963">Cytoplasm</keyword>
<dbReference type="GO" id="GO:0005829">
    <property type="term" value="C:cytosol"/>
    <property type="evidence" value="ECO:0007669"/>
    <property type="project" value="TreeGrafter"/>
</dbReference>
<evidence type="ECO:0000313" key="13">
    <source>
        <dbReference type="Proteomes" id="UP000247555"/>
    </source>
</evidence>
<evidence type="ECO:0000259" key="11">
    <source>
        <dbReference type="PROSITE" id="PS51755"/>
    </source>
</evidence>
<evidence type="ECO:0000259" key="10">
    <source>
        <dbReference type="PROSITE" id="PS50110"/>
    </source>
</evidence>
<proteinExistence type="predicted"/>
<evidence type="ECO:0000256" key="3">
    <source>
        <dbReference type="ARBA" id="ARBA00022553"/>
    </source>
</evidence>
<dbReference type="GO" id="GO:0000156">
    <property type="term" value="F:phosphorelay response regulator activity"/>
    <property type="evidence" value="ECO:0007669"/>
    <property type="project" value="TreeGrafter"/>
</dbReference>
<dbReference type="PANTHER" id="PTHR48111">
    <property type="entry name" value="REGULATOR OF RPOS"/>
    <property type="match status" value="1"/>
</dbReference>
<keyword evidence="6 9" id="KW-0238">DNA-binding</keyword>
<accession>A0A318KNT2</accession>